<name>A0A2V0PET1_9CHLO</name>
<dbReference type="PANTHER" id="PTHR33510">
    <property type="entry name" value="PROTEIN TIC 20-II, CHLOROPLASTIC"/>
    <property type="match status" value="1"/>
</dbReference>
<evidence type="ECO:0000256" key="5">
    <source>
        <dbReference type="ARBA" id="ARBA00022989"/>
    </source>
</evidence>
<keyword evidence="4" id="KW-1001">Plastid inner membrane</keyword>
<dbReference type="InParanoid" id="A0A2V0PET1"/>
<feature type="transmembrane region" description="Helical" evidence="7">
    <location>
        <begin position="94"/>
        <end position="113"/>
    </location>
</feature>
<dbReference type="EMBL" id="BDRX01000114">
    <property type="protein sequence ID" value="GBF98029.1"/>
    <property type="molecule type" value="Genomic_DNA"/>
</dbReference>
<dbReference type="OrthoDB" id="414558at2759"/>
<dbReference type="Pfam" id="PF16166">
    <property type="entry name" value="TIC20"/>
    <property type="match status" value="1"/>
</dbReference>
<dbReference type="AlphaFoldDB" id="A0A2V0PET1"/>
<dbReference type="FunCoup" id="A0A2V0PET1">
    <property type="interactions" value="66"/>
</dbReference>
<feature type="transmembrane region" description="Helical" evidence="7">
    <location>
        <begin position="54"/>
        <end position="74"/>
    </location>
</feature>
<keyword evidence="5 7" id="KW-1133">Transmembrane helix</keyword>
<evidence type="ECO:0000256" key="4">
    <source>
        <dbReference type="ARBA" id="ARBA00022780"/>
    </source>
</evidence>
<dbReference type="Proteomes" id="UP000247498">
    <property type="component" value="Unassembled WGS sequence"/>
</dbReference>
<dbReference type="GO" id="GO:0009706">
    <property type="term" value="C:chloroplast inner membrane"/>
    <property type="evidence" value="ECO:0007669"/>
    <property type="project" value="UniProtKB-SubCell"/>
</dbReference>
<evidence type="ECO:0000313" key="9">
    <source>
        <dbReference type="Proteomes" id="UP000247498"/>
    </source>
</evidence>
<protein>
    <recommendedName>
        <fullName evidence="7">Protein TIC 20</fullName>
    </recommendedName>
</protein>
<keyword evidence="6 7" id="KW-0472">Membrane</keyword>
<evidence type="ECO:0000256" key="7">
    <source>
        <dbReference type="RuleBase" id="RU367003"/>
    </source>
</evidence>
<keyword evidence="7" id="KW-0150">Chloroplast</keyword>
<organism evidence="8 9">
    <name type="scientific">Raphidocelis subcapitata</name>
    <dbReference type="NCBI Taxonomy" id="307507"/>
    <lineage>
        <taxon>Eukaryota</taxon>
        <taxon>Viridiplantae</taxon>
        <taxon>Chlorophyta</taxon>
        <taxon>core chlorophytes</taxon>
        <taxon>Chlorophyceae</taxon>
        <taxon>CS clade</taxon>
        <taxon>Sphaeropleales</taxon>
        <taxon>Selenastraceae</taxon>
        <taxon>Raphidocelis</taxon>
    </lineage>
</organism>
<evidence type="ECO:0000256" key="6">
    <source>
        <dbReference type="ARBA" id="ARBA00023136"/>
    </source>
</evidence>
<evidence type="ECO:0000256" key="2">
    <source>
        <dbReference type="ARBA" id="ARBA00009596"/>
    </source>
</evidence>
<keyword evidence="7" id="KW-0934">Plastid</keyword>
<feature type="transmembrane region" description="Helical" evidence="7">
    <location>
        <begin position="125"/>
        <end position="144"/>
    </location>
</feature>
<evidence type="ECO:0000256" key="1">
    <source>
        <dbReference type="ARBA" id="ARBA00004478"/>
    </source>
</evidence>
<proteinExistence type="inferred from homology"/>
<feature type="transmembrane region" description="Helical" evidence="7">
    <location>
        <begin position="164"/>
        <end position="184"/>
    </location>
</feature>
<dbReference type="InterPro" id="IPR005691">
    <property type="entry name" value="Tic20"/>
</dbReference>
<comment type="subcellular location">
    <subcellularLocation>
        <location evidence="1">Plastid</location>
        <location evidence="1">Chloroplast inner membrane</location>
        <topology evidence="1">Multi-pass membrane protein</topology>
    </subcellularLocation>
    <subcellularLocation>
        <location evidence="7">Plastid</location>
        <location evidence="7">Chloroplast membrane</location>
        <topology evidence="7">Multi-pass membrane protein</topology>
    </subcellularLocation>
</comment>
<sequence>MLARSAAAGGQVHRVGRGVARAPALPRRTLGVRRGEVQQCHAYTRRGPPATDRLAASLPYLLPLLDTLPFGRYIFLQMPYVARALAPLGPLFTLYHALPFAPFLAFLAIYSGVVNNTSLPRFIRYNAAQAVVLDILVIVPQVLLEAFGRGPHSTALDLSIGDELYISACSTVFMFVAVCTAYGMGSCAVGQTPRLPLVADAAEQQLRDGPSGF</sequence>
<comment type="caution">
    <text evidence="8">The sequence shown here is derived from an EMBL/GenBank/DDBJ whole genome shotgun (WGS) entry which is preliminary data.</text>
</comment>
<comment type="similarity">
    <text evidence="2 7">Belongs to the Tic20 family.</text>
</comment>
<comment type="function">
    <text evidence="7">Involved in protein precursor import into chloroplasts.</text>
</comment>
<evidence type="ECO:0000313" key="8">
    <source>
        <dbReference type="EMBL" id="GBF98029.1"/>
    </source>
</evidence>
<dbReference type="STRING" id="307507.A0A2V0PET1"/>
<accession>A0A2V0PET1</accession>
<reference evidence="8 9" key="1">
    <citation type="journal article" date="2018" name="Sci. Rep.">
        <title>Raphidocelis subcapitata (=Pseudokirchneriella subcapitata) provides an insight into genome evolution and environmental adaptations in the Sphaeropleales.</title>
        <authorList>
            <person name="Suzuki S."/>
            <person name="Yamaguchi H."/>
            <person name="Nakajima N."/>
            <person name="Kawachi M."/>
        </authorList>
    </citation>
    <scope>NUCLEOTIDE SEQUENCE [LARGE SCALE GENOMIC DNA]</scope>
    <source>
        <strain evidence="8 9">NIES-35</strain>
    </source>
</reference>
<keyword evidence="3 7" id="KW-0812">Transmembrane</keyword>
<evidence type="ECO:0000256" key="3">
    <source>
        <dbReference type="ARBA" id="ARBA00022692"/>
    </source>
</evidence>
<dbReference type="PANTHER" id="PTHR33510:SF5">
    <property type="entry name" value="PROTEIN TIC 20-II, CHLOROPLASTIC"/>
    <property type="match status" value="1"/>
</dbReference>
<keyword evidence="9" id="KW-1185">Reference proteome</keyword>
<gene>
    <name evidence="8" type="ORF">Rsub_11140</name>
</gene>